<organism evidence="1 2">
    <name type="scientific">Desulfopila aestuarii DSM 18488</name>
    <dbReference type="NCBI Taxonomy" id="1121416"/>
    <lineage>
        <taxon>Bacteria</taxon>
        <taxon>Pseudomonadati</taxon>
        <taxon>Thermodesulfobacteriota</taxon>
        <taxon>Desulfobulbia</taxon>
        <taxon>Desulfobulbales</taxon>
        <taxon>Desulfocapsaceae</taxon>
        <taxon>Desulfopila</taxon>
    </lineage>
</organism>
<dbReference type="STRING" id="1121416.SAMN02745220_03647"/>
<evidence type="ECO:0000313" key="1">
    <source>
        <dbReference type="EMBL" id="SHO50782.1"/>
    </source>
</evidence>
<dbReference type="AlphaFoldDB" id="A0A1M7YDS2"/>
<evidence type="ECO:0000313" key="2">
    <source>
        <dbReference type="Proteomes" id="UP000184603"/>
    </source>
</evidence>
<name>A0A1M7YDS2_9BACT</name>
<protein>
    <submittedName>
        <fullName evidence="1">Uncharacterized protein</fullName>
    </submittedName>
</protein>
<dbReference type="Proteomes" id="UP000184603">
    <property type="component" value="Unassembled WGS sequence"/>
</dbReference>
<reference evidence="1 2" key="1">
    <citation type="submission" date="2016-12" db="EMBL/GenBank/DDBJ databases">
        <authorList>
            <person name="Song W.-J."/>
            <person name="Kurnit D.M."/>
        </authorList>
    </citation>
    <scope>NUCLEOTIDE SEQUENCE [LARGE SCALE GENOMIC DNA]</scope>
    <source>
        <strain evidence="1 2">DSM 18488</strain>
    </source>
</reference>
<keyword evidence="2" id="KW-1185">Reference proteome</keyword>
<dbReference type="EMBL" id="FRFE01000020">
    <property type="protein sequence ID" value="SHO50782.1"/>
    <property type="molecule type" value="Genomic_DNA"/>
</dbReference>
<sequence>MNNASIIDVNDFLERITERYTLIGHKAASLASEIHLLQPDIIEHRCQKLNEERLELSTLDDELIEILKLAGKDIVHNDHLNHYRKAFSSAVQSVNSVHSQLLIIKQSLQDVTRH</sequence>
<dbReference type="RefSeq" id="WP_073615098.1">
    <property type="nucleotide sequence ID" value="NZ_FRFE01000020.1"/>
</dbReference>
<accession>A0A1M7YDS2</accession>
<proteinExistence type="predicted"/>
<dbReference type="OrthoDB" id="9900255at2"/>
<gene>
    <name evidence="1" type="ORF">SAMN02745220_03647</name>
</gene>